<dbReference type="KEGG" id="hhb:Hhub_2548"/>
<evidence type="ECO:0000259" key="1">
    <source>
        <dbReference type="Pfam" id="PF08242"/>
    </source>
</evidence>
<gene>
    <name evidence="4" type="ORF">HHUB_2548</name>
</gene>
<name>A0A0U5H1Z4_9EURY</name>
<organism evidence="4 5">
    <name type="scientific">Halobacterium hubeiense</name>
    <dbReference type="NCBI Taxonomy" id="1407499"/>
    <lineage>
        <taxon>Archaea</taxon>
        <taxon>Methanobacteriati</taxon>
        <taxon>Methanobacteriota</taxon>
        <taxon>Stenosarchaea group</taxon>
        <taxon>Halobacteria</taxon>
        <taxon>Halobacteriales</taxon>
        <taxon>Halobacteriaceae</taxon>
        <taxon>Halobacterium</taxon>
    </lineage>
</organism>
<feature type="domain" description="DUF8157" evidence="3">
    <location>
        <begin position="389"/>
        <end position="480"/>
    </location>
</feature>
<dbReference type="OrthoDB" id="117536at2157"/>
<dbReference type="EC" id="2.1.1.-" evidence="4"/>
<feature type="domain" description="DUF8157" evidence="2">
    <location>
        <begin position="5"/>
        <end position="56"/>
    </location>
</feature>
<dbReference type="RefSeq" id="WP_059056985.1">
    <property type="nucleotide sequence ID" value="NZ_CEML01000001.1"/>
</dbReference>
<sequence length="481" mass="53489">MPVDRAAILDSAKYLRDVRPLDPDELREYVADQPHEAVVRQVLREHAADLGLVEREDGTFVPASDEPVHPDFDGVDALPRRYERVVEDLLVEQWGTDWHRGDSGKRLRETIRRFKEQYYRQHAVEYDEEVALGYAIYHLATYYAAIQYALADLAAGGVLSGDLRVLDVGAGVGGPALGLFDFLPDDALVEYHAVEPSDAADVLDELLDETGRNVHPTIHRETAESFDPDGEYDLVLACSVLSELDEPVATAQKYVDALAEGVPESEATGSSSRERRECDGGTFLGLAPADKNTSTHLREVERDLEARGATVYGPTPRLWPGERPSDRGWTFDERPDVAVPSFQERLAGASQRPSEFSHTEVRFSYSLLRTDGVRQHDVSLSADRLLKLADADDCVTDRVDAVLAKLSRNLAEDGNSLFKVSDGSEREDCYAVLVRPTSLNRDLERADYGQLLSVESALVLWNDDEEAYNLVVDEETVVDRA</sequence>
<dbReference type="Pfam" id="PF26486">
    <property type="entry name" value="DUF8157"/>
    <property type="match status" value="1"/>
</dbReference>
<dbReference type="Gene3D" id="3.40.50.150">
    <property type="entry name" value="Vaccinia Virus protein VP39"/>
    <property type="match status" value="1"/>
</dbReference>
<feature type="domain" description="Methyltransferase type 12" evidence="1">
    <location>
        <begin position="166"/>
        <end position="261"/>
    </location>
</feature>
<dbReference type="SUPFAM" id="SSF53335">
    <property type="entry name" value="S-adenosyl-L-methionine-dependent methyltransferases"/>
    <property type="match status" value="1"/>
</dbReference>
<evidence type="ECO:0000259" key="2">
    <source>
        <dbReference type="Pfam" id="PF26486"/>
    </source>
</evidence>
<dbReference type="EMBL" id="LN831302">
    <property type="protein sequence ID" value="CQH57492.1"/>
    <property type="molecule type" value="Genomic_DNA"/>
</dbReference>
<dbReference type="InterPro" id="IPR058959">
    <property type="entry name" value="DUF8157_C"/>
</dbReference>
<keyword evidence="5" id="KW-1185">Reference proteome</keyword>
<dbReference type="AlphaFoldDB" id="A0A0U5H1Z4"/>
<dbReference type="GO" id="GO:0008168">
    <property type="term" value="F:methyltransferase activity"/>
    <property type="evidence" value="ECO:0007669"/>
    <property type="project" value="UniProtKB-KW"/>
</dbReference>
<dbReference type="STRING" id="1407499.HHUB_2548"/>
<keyword evidence="4" id="KW-0808">Transferase</keyword>
<dbReference type="Pfam" id="PF08242">
    <property type="entry name" value="Methyltransf_12"/>
    <property type="match status" value="1"/>
</dbReference>
<evidence type="ECO:0000313" key="5">
    <source>
        <dbReference type="Proteomes" id="UP000066737"/>
    </source>
</evidence>
<reference evidence="5" key="1">
    <citation type="journal article" date="2016" name="Environ. Microbiol.">
        <title>The complete genome of a viable archaeum isolated from 123-million-year-old rock salt.</title>
        <authorList>
            <person name="Jaakkola S.T."/>
            <person name="Pfeiffer F."/>
            <person name="Ravantti J.J."/>
            <person name="Guo Q."/>
            <person name="Liu Y."/>
            <person name="Chen X."/>
            <person name="Ma H."/>
            <person name="Yang C."/>
            <person name="Oksanen H.M."/>
            <person name="Bamford D.H."/>
        </authorList>
    </citation>
    <scope>NUCLEOTIDE SEQUENCE</scope>
    <source>
        <strain evidence="5">JI20-1</strain>
    </source>
</reference>
<dbReference type="Proteomes" id="UP000066737">
    <property type="component" value="Chromosome I"/>
</dbReference>
<dbReference type="GeneID" id="26659185"/>
<dbReference type="InterPro" id="IPR058470">
    <property type="entry name" value="DUF8157_N"/>
</dbReference>
<evidence type="ECO:0000259" key="3">
    <source>
        <dbReference type="Pfam" id="PF26487"/>
    </source>
</evidence>
<evidence type="ECO:0000313" key="4">
    <source>
        <dbReference type="EMBL" id="CQH57492.1"/>
    </source>
</evidence>
<accession>A0A0U5H1Z4</accession>
<dbReference type="GO" id="GO:0032259">
    <property type="term" value="P:methylation"/>
    <property type="evidence" value="ECO:0007669"/>
    <property type="project" value="UniProtKB-KW"/>
</dbReference>
<dbReference type="Pfam" id="PF26487">
    <property type="entry name" value="DUF8157_C"/>
    <property type="match status" value="1"/>
</dbReference>
<proteinExistence type="predicted"/>
<dbReference type="CDD" id="cd02440">
    <property type="entry name" value="AdoMet_MTases"/>
    <property type="match status" value="1"/>
</dbReference>
<keyword evidence="4" id="KW-0489">Methyltransferase</keyword>
<protein>
    <submittedName>
        <fullName evidence="4">Probable S-adenosylmethionine-dependent methyltransferase</fullName>
        <ecNumber evidence="4">2.1.1.-</ecNumber>
    </submittedName>
</protein>
<dbReference type="InterPro" id="IPR029063">
    <property type="entry name" value="SAM-dependent_MTases_sf"/>
</dbReference>
<dbReference type="InterPro" id="IPR013217">
    <property type="entry name" value="Methyltransf_12"/>
</dbReference>